<sequence>MGGTLARQRSVAVGGGSEWHWNKDERDGSEASAVCRLCCPGQPEREHGYYRRRSEELTPLPPLAFVPRKFQSMYEGGWLASDQVVGATESLLRFTKPLWAPHSRDDEFRTALSPSRAMTHPAE</sequence>
<organism evidence="2 3">
    <name type="scientific">Colletotrichum higginsianum (strain IMI 349063)</name>
    <name type="common">Crucifer anthracnose fungus</name>
    <dbReference type="NCBI Taxonomy" id="759273"/>
    <lineage>
        <taxon>Eukaryota</taxon>
        <taxon>Fungi</taxon>
        <taxon>Dikarya</taxon>
        <taxon>Ascomycota</taxon>
        <taxon>Pezizomycotina</taxon>
        <taxon>Sordariomycetes</taxon>
        <taxon>Hypocreomycetidae</taxon>
        <taxon>Glomerellales</taxon>
        <taxon>Glomerellaceae</taxon>
        <taxon>Colletotrichum</taxon>
        <taxon>Colletotrichum destructivum species complex</taxon>
    </lineage>
</organism>
<evidence type="ECO:0000313" key="2">
    <source>
        <dbReference type="EMBL" id="OBR11901.1"/>
    </source>
</evidence>
<dbReference type="VEuPathDB" id="FungiDB:CH63R_04197"/>
<protein>
    <submittedName>
        <fullName evidence="2">Uncharacterized protein</fullName>
    </submittedName>
</protein>
<dbReference type="Proteomes" id="UP000092177">
    <property type="component" value="Chromosome 3"/>
</dbReference>
<feature type="region of interest" description="Disordered" evidence="1">
    <location>
        <begin position="1"/>
        <end position="30"/>
    </location>
</feature>
<evidence type="ECO:0000256" key="1">
    <source>
        <dbReference type="SAM" id="MobiDB-lite"/>
    </source>
</evidence>
<dbReference type="EMBL" id="LTAN01000003">
    <property type="protein sequence ID" value="OBR11901.1"/>
    <property type="molecule type" value="Genomic_DNA"/>
</dbReference>
<evidence type="ECO:0000313" key="3">
    <source>
        <dbReference type="Proteomes" id="UP000092177"/>
    </source>
</evidence>
<dbReference type="RefSeq" id="XP_018160418.1">
    <property type="nucleotide sequence ID" value="XM_018299172.1"/>
</dbReference>
<accession>A0A1B7YIC3</accession>
<dbReference type="GeneID" id="28863279"/>
<reference evidence="3" key="1">
    <citation type="journal article" date="2017" name="BMC Genomics">
        <title>Gapless genome assembly of Colletotrichum higginsianum reveals chromosome structure and association of transposable elements with secondary metabolite gene clusters.</title>
        <authorList>
            <person name="Dallery J.-F."/>
            <person name="Lapalu N."/>
            <person name="Zampounis A."/>
            <person name="Pigne S."/>
            <person name="Luyten I."/>
            <person name="Amselem J."/>
            <person name="Wittenberg A.H.J."/>
            <person name="Zhou S."/>
            <person name="de Queiroz M.V."/>
            <person name="Robin G.P."/>
            <person name="Auger A."/>
            <person name="Hainaut M."/>
            <person name="Henrissat B."/>
            <person name="Kim K.-T."/>
            <person name="Lee Y.-H."/>
            <person name="Lespinet O."/>
            <person name="Schwartz D.C."/>
            <person name="Thon M.R."/>
            <person name="O'Connell R.J."/>
        </authorList>
    </citation>
    <scope>NUCLEOTIDE SEQUENCE [LARGE SCALE GENOMIC DNA]</scope>
    <source>
        <strain evidence="3">IMI 349063</strain>
    </source>
</reference>
<gene>
    <name evidence="2" type="ORF">CH63R_04197</name>
</gene>
<dbReference type="KEGG" id="chig:CH63R_04197"/>
<keyword evidence="3" id="KW-1185">Reference proteome</keyword>
<feature type="compositionally biased region" description="Basic and acidic residues" evidence="1">
    <location>
        <begin position="20"/>
        <end position="29"/>
    </location>
</feature>
<comment type="caution">
    <text evidence="2">The sequence shown here is derived from an EMBL/GenBank/DDBJ whole genome shotgun (WGS) entry which is preliminary data.</text>
</comment>
<proteinExistence type="predicted"/>
<name>A0A1B7YIC3_COLHI</name>
<dbReference type="AlphaFoldDB" id="A0A1B7YIC3"/>